<dbReference type="Proteomes" id="UP000516424">
    <property type="component" value="Chromosome"/>
</dbReference>
<proteinExistence type="predicted"/>
<sequence length="61" mass="6519">MTEDDVALLQNVARRGADADAIILHLFSPFTTVVGNPAHAIGKPHADLSSLQTLPSLNWVI</sequence>
<dbReference type="EMBL" id="AP023410">
    <property type="protein sequence ID" value="BCK76444.1"/>
    <property type="molecule type" value="Genomic_DNA"/>
</dbReference>
<evidence type="ECO:0000313" key="2">
    <source>
        <dbReference type="Proteomes" id="UP000516424"/>
    </source>
</evidence>
<keyword evidence="2" id="KW-1185">Reference proteome</keyword>
<name>A0AB33IL66_ACEAC</name>
<evidence type="ECO:0000313" key="1">
    <source>
        <dbReference type="EMBL" id="BCK76444.1"/>
    </source>
</evidence>
<reference evidence="1 2" key="1">
    <citation type="journal article" date="2011" name="Microbiology">
        <title>Transcriptome response to different carbon sources in Acetobacter aceti.</title>
        <authorList>
            <person name="Sakurai K."/>
            <person name="Arai H."/>
            <person name="Ishii M."/>
            <person name="Igarashi Y."/>
        </authorList>
    </citation>
    <scope>NUCLEOTIDE SEQUENCE [LARGE SCALE GENOMIC DNA]</scope>
    <source>
        <strain evidence="1 2">NBRC 14818</strain>
    </source>
</reference>
<protein>
    <submittedName>
        <fullName evidence="1">Uncharacterized protein</fullName>
    </submittedName>
</protein>
<accession>A0AB33IL66</accession>
<organism evidence="1 2">
    <name type="scientific">Acetobacter aceti NBRC 14818</name>
    <dbReference type="NCBI Taxonomy" id="887700"/>
    <lineage>
        <taxon>Bacteria</taxon>
        <taxon>Pseudomonadati</taxon>
        <taxon>Pseudomonadota</taxon>
        <taxon>Alphaproteobacteria</taxon>
        <taxon>Acetobacterales</taxon>
        <taxon>Acetobacteraceae</taxon>
        <taxon>Acetobacter</taxon>
        <taxon>Acetobacter subgen. Acetobacter</taxon>
    </lineage>
</organism>
<dbReference type="RefSeq" id="WP_010667749.1">
    <property type="nucleotide sequence ID" value="NZ_AP023410.1"/>
</dbReference>
<dbReference type="AlphaFoldDB" id="A0AB33IL66"/>
<gene>
    <name evidence="1" type="ORF">EMQ_2050</name>
</gene>